<dbReference type="GO" id="GO:0016791">
    <property type="term" value="F:phosphatase activity"/>
    <property type="evidence" value="ECO:0007669"/>
    <property type="project" value="TreeGrafter"/>
</dbReference>
<dbReference type="Gene3D" id="1.10.10.10">
    <property type="entry name" value="Winged helix-like DNA-binding domain superfamily/Winged helix DNA-binding domain"/>
    <property type="match status" value="1"/>
</dbReference>
<dbReference type="SUPFAM" id="SSF81606">
    <property type="entry name" value="PP2C-like"/>
    <property type="match status" value="1"/>
</dbReference>
<evidence type="ECO:0000256" key="3">
    <source>
        <dbReference type="ARBA" id="ARBA00023163"/>
    </source>
</evidence>
<dbReference type="InterPro" id="IPR026881">
    <property type="entry name" value="WYL_dom"/>
</dbReference>
<proteinExistence type="predicted"/>
<dbReference type="InterPro" id="IPR036457">
    <property type="entry name" value="PPM-type-like_dom_sf"/>
</dbReference>
<gene>
    <name evidence="6" type="ORF">D0Y96_03900</name>
</gene>
<dbReference type="InterPro" id="IPR052016">
    <property type="entry name" value="Bact_Sigma-Reg"/>
</dbReference>
<dbReference type="PANTHER" id="PTHR43156">
    <property type="entry name" value="STAGE II SPORULATION PROTEIN E-RELATED"/>
    <property type="match status" value="1"/>
</dbReference>
<evidence type="ECO:0000259" key="4">
    <source>
        <dbReference type="PROSITE" id="PS51000"/>
    </source>
</evidence>
<feature type="domain" description="HTH deoR-type" evidence="4">
    <location>
        <begin position="2"/>
        <end position="57"/>
    </location>
</feature>
<evidence type="ECO:0000313" key="6">
    <source>
        <dbReference type="EMBL" id="RFU17318.1"/>
    </source>
</evidence>
<keyword evidence="7" id="KW-1185">Reference proteome</keyword>
<dbReference type="GO" id="GO:0003700">
    <property type="term" value="F:DNA-binding transcription factor activity"/>
    <property type="evidence" value="ECO:0007669"/>
    <property type="project" value="InterPro"/>
</dbReference>
<reference evidence="6 7" key="1">
    <citation type="submission" date="2018-08" db="EMBL/GenBank/DDBJ databases">
        <title>Acidipila sp. 4G-K13, an acidobacterium isolated from forest soil.</title>
        <authorList>
            <person name="Gao Z.-H."/>
            <person name="Qiu L.-H."/>
        </authorList>
    </citation>
    <scope>NUCLEOTIDE SEQUENCE [LARGE SCALE GENOMIC DNA]</scope>
    <source>
        <strain evidence="6 7">4G-K13</strain>
    </source>
</reference>
<keyword evidence="3" id="KW-0804">Transcription</keyword>
<keyword evidence="2" id="KW-0805">Transcription regulation</keyword>
<accession>A0A372IQZ9</accession>
<dbReference type="Proteomes" id="UP000264702">
    <property type="component" value="Unassembled WGS sequence"/>
</dbReference>
<dbReference type="Pfam" id="PF08279">
    <property type="entry name" value="HTH_11"/>
    <property type="match status" value="1"/>
</dbReference>
<organism evidence="6 7">
    <name type="scientific">Paracidobacterium acidisoli</name>
    <dbReference type="NCBI Taxonomy" id="2303751"/>
    <lineage>
        <taxon>Bacteria</taxon>
        <taxon>Pseudomonadati</taxon>
        <taxon>Acidobacteriota</taxon>
        <taxon>Terriglobia</taxon>
        <taxon>Terriglobales</taxon>
        <taxon>Acidobacteriaceae</taxon>
        <taxon>Paracidobacterium</taxon>
    </lineage>
</organism>
<evidence type="ECO:0000256" key="1">
    <source>
        <dbReference type="ARBA" id="ARBA00022801"/>
    </source>
</evidence>
<dbReference type="Pfam" id="PF07228">
    <property type="entry name" value="SpoIIE"/>
    <property type="match status" value="1"/>
</dbReference>
<dbReference type="PROSITE" id="PS51746">
    <property type="entry name" value="PPM_2"/>
    <property type="match status" value="1"/>
</dbReference>
<dbReference type="InterPro" id="IPR036388">
    <property type="entry name" value="WH-like_DNA-bd_sf"/>
</dbReference>
<evidence type="ECO:0000259" key="5">
    <source>
        <dbReference type="PROSITE" id="PS51746"/>
    </source>
</evidence>
<evidence type="ECO:0000256" key="2">
    <source>
        <dbReference type="ARBA" id="ARBA00023015"/>
    </source>
</evidence>
<keyword evidence="1" id="KW-0378">Hydrolase</keyword>
<sequence length="510" mass="57256">MRADRLLSALLQLQAHGQLTGKELAKRLEISERTVHRDMEALSAAGVPVYALRGASGGWQLDENWRMHVPGLDDAELRALLMSQPRVLGDKRLASAAERALGKLLASLPSAMRDRAVSMRERLYVDPTAWTGTSEDLSLLPVVQDAVSGDRKLRFTYRKRRSPVQRDVPQSDGCQQEWIVEQRTVDPLGLIAKGSTWYLYARTPAGFRTYRISRMQEVTILDLACERPADFDLTEQWKMSTERFQDEVRRDAEAYQRTLAAKREAEARVVQEMEIARQVQARLFPQSQPRLRTLDYAGICLQARQIGGDYYDFLGLGRDRLGLIVSDIAGKGIAAALLMANLQANLRGQAALAWDHPESLLHSVNRLFFENTDDNAYATLVFAEYEDTSQRLRYVNCGHLSALLLRSDGAIERLDSTCTVLGLFQEWECVRGETTLSAGDLLLLYTDGVTEASGLQGEEFGEHRLIEALRRHRSMIASELLSAIVSEIRRFHPGEQHDDITLIVARCGSA</sequence>
<dbReference type="AlphaFoldDB" id="A0A372IQZ9"/>
<dbReference type="Gene3D" id="3.60.40.10">
    <property type="entry name" value="PPM-type phosphatase domain"/>
    <property type="match status" value="1"/>
</dbReference>
<dbReference type="InterPro" id="IPR013196">
    <property type="entry name" value="HTH_11"/>
</dbReference>
<dbReference type="InterPro" id="IPR001932">
    <property type="entry name" value="PPM-type_phosphatase-like_dom"/>
</dbReference>
<feature type="domain" description="PPM-type phosphatase" evidence="5">
    <location>
        <begin position="293"/>
        <end position="507"/>
    </location>
</feature>
<protein>
    <submittedName>
        <fullName evidence="6">WYL domain-containing protein</fullName>
    </submittedName>
</protein>
<name>A0A372IQZ9_9BACT</name>
<dbReference type="InterPro" id="IPR036390">
    <property type="entry name" value="WH_DNA-bd_sf"/>
</dbReference>
<dbReference type="SMART" id="SM00331">
    <property type="entry name" value="PP2C_SIG"/>
    <property type="match status" value="1"/>
</dbReference>
<dbReference type="Pfam" id="PF13280">
    <property type="entry name" value="WYL"/>
    <property type="match status" value="1"/>
</dbReference>
<comment type="caution">
    <text evidence="6">The sequence shown here is derived from an EMBL/GenBank/DDBJ whole genome shotgun (WGS) entry which is preliminary data.</text>
</comment>
<dbReference type="SUPFAM" id="SSF46785">
    <property type="entry name" value="Winged helix' DNA-binding domain"/>
    <property type="match status" value="1"/>
</dbReference>
<dbReference type="PROSITE" id="PS52050">
    <property type="entry name" value="WYL"/>
    <property type="match status" value="1"/>
</dbReference>
<dbReference type="PROSITE" id="PS51000">
    <property type="entry name" value="HTH_DEOR_2"/>
    <property type="match status" value="1"/>
</dbReference>
<dbReference type="InterPro" id="IPR001034">
    <property type="entry name" value="DeoR_HTH"/>
</dbReference>
<evidence type="ECO:0000313" key="7">
    <source>
        <dbReference type="Proteomes" id="UP000264702"/>
    </source>
</evidence>
<dbReference type="PANTHER" id="PTHR43156:SF2">
    <property type="entry name" value="STAGE II SPORULATION PROTEIN E"/>
    <property type="match status" value="1"/>
</dbReference>
<dbReference type="EMBL" id="QVQT01000002">
    <property type="protein sequence ID" value="RFU17318.1"/>
    <property type="molecule type" value="Genomic_DNA"/>
</dbReference>